<organism evidence="1">
    <name type="scientific">viral metagenome</name>
    <dbReference type="NCBI Taxonomy" id="1070528"/>
    <lineage>
        <taxon>unclassified sequences</taxon>
        <taxon>metagenomes</taxon>
        <taxon>organismal metagenomes</taxon>
    </lineage>
</organism>
<evidence type="ECO:0000313" key="1">
    <source>
        <dbReference type="EMBL" id="QHS84735.1"/>
    </source>
</evidence>
<reference evidence="1" key="1">
    <citation type="journal article" date="2020" name="Nature">
        <title>Giant virus diversity and host interactions through global metagenomics.</title>
        <authorList>
            <person name="Schulz F."/>
            <person name="Roux S."/>
            <person name="Paez-Espino D."/>
            <person name="Jungbluth S."/>
            <person name="Walsh D.A."/>
            <person name="Denef V.J."/>
            <person name="McMahon K.D."/>
            <person name="Konstantinidis K.T."/>
            <person name="Eloe-Fadrosh E.A."/>
            <person name="Kyrpides N.C."/>
            <person name="Woyke T."/>
        </authorList>
    </citation>
    <scope>NUCLEOTIDE SEQUENCE</scope>
    <source>
        <strain evidence="1">GVMAG-S-ERX556022-25</strain>
    </source>
</reference>
<accession>A0A6C0AZV2</accession>
<protein>
    <submittedName>
        <fullName evidence="1">Uncharacterized protein</fullName>
    </submittedName>
</protein>
<name>A0A6C0AZV2_9ZZZZ</name>
<dbReference type="EMBL" id="MN738812">
    <property type="protein sequence ID" value="QHS84735.1"/>
    <property type="molecule type" value="Genomic_DNA"/>
</dbReference>
<proteinExistence type="predicted"/>
<sequence length="29" mass="3550">MVFLTNQKIKIKIDKLFKKYINNIKNIKI</sequence>
<dbReference type="AlphaFoldDB" id="A0A6C0AZV2"/>